<evidence type="ECO:0000256" key="1">
    <source>
        <dbReference type="SAM" id="MobiDB-lite"/>
    </source>
</evidence>
<dbReference type="Proteomes" id="UP000094828">
    <property type="component" value="Unassembled WGS sequence"/>
</dbReference>
<feature type="region of interest" description="Disordered" evidence="1">
    <location>
        <begin position="226"/>
        <end position="249"/>
    </location>
</feature>
<feature type="region of interest" description="Disordered" evidence="1">
    <location>
        <begin position="16"/>
        <end position="43"/>
    </location>
</feature>
<accession>A0A1C3EIT0</accession>
<organism evidence="2 3">
    <name type="scientific">Planctopirus hydrillae</name>
    <dbReference type="NCBI Taxonomy" id="1841610"/>
    <lineage>
        <taxon>Bacteria</taxon>
        <taxon>Pseudomonadati</taxon>
        <taxon>Planctomycetota</taxon>
        <taxon>Planctomycetia</taxon>
        <taxon>Planctomycetales</taxon>
        <taxon>Planctomycetaceae</taxon>
        <taxon>Planctopirus</taxon>
    </lineage>
</organism>
<sequence>MVMFCVDVLRSLGEDQSSRSMRSHLQGEVPHLQGGADSRHRELPSRTVVGLPPKQEMIRNQHPTKRTQEGTSFPTAMTCELFPVQVVVIRKTLQRNIQQRPFKGFPLACIARHKQIPNIHFVVLANLRPGQRPCGVAHFECDIRLDLREDALPRFVATFVADPSKDSESHAELIRVGLRPVSAIPEKLGELPGALQEFVSDCNMPFDQRLLPEAVGDKRHALRKLGRDNPGAKLGNGLTADELTKKTTF</sequence>
<proteinExistence type="predicted"/>
<comment type="caution">
    <text evidence="2">The sequence shown here is derived from an EMBL/GenBank/DDBJ whole genome shotgun (WGS) entry which is preliminary data.</text>
</comment>
<name>A0A1C3EIT0_9PLAN</name>
<keyword evidence="3" id="KW-1185">Reference proteome</keyword>
<evidence type="ECO:0000313" key="3">
    <source>
        <dbReference type="Proteomes" id="UP000094828"/>
    </source>
</evidence>
<dbReference type="EMBL" id="LYDR01000058">
    <property type="protein sequence ID" value="ODA33135.1"/>
    <property type="molecule type" value="Genomic_DNA"/>
</dbReference>
<dbReference type="AlphaFoldDB" id="A0A1C3EIT0"/>
<reference evidence="2 3" key="1">
    <citation type="submission" date="2016-05" db="EMBL/GenBank/DDBJ databases">
        <title>Genomic and physiological characterization of Planctopirus sp. isolated from fresh water lake.</title>
        <authorList>
            <person name="Subhash Y."/>
            <person name="Ramana C."/>
        </authorList>
    </citation>
    <scope>NUCLEOTIDE SEQUENCE [LARGE SCALE GENOMIC DNA]</scope>
    <source>
        <strain evidence="2 3">JC280</strain>
    </source>
</reference>
<evidence type="ECO:0000313" key="2">
    <source>
        <dbReference type="EMBL" id="ODA33135.1"/>
    </source>
</evidence>
<gene>
    <name evidence="2" type="ORF">A6X21_05055</name>
</gene>
<protein>
    <submittedName>
        <fullName evidence="2">Uncharacterized protein</fullName>
    </submittedName>
</protein>